<evidence type="ECO:0000256" key="1">
    <source>
        <dbReference type="SAM" id="MobiDB-lite"/>
    </source>
</evidence>
<dbReference type="AlphaFoldDB" id="A0AAV4PQ52"/>
<reference evidence="2 3" key="1">
    <citation type="submission" date="2021-06" db="EMBL/GenBank/DDBJ databases">
        <title>Caerostris darwini draft genome.</title>
        <authorList>
            <person name="Kono N."/>
            <person name="Arakawa K."/>
        </authorList>
    </citation>
    <scope>NUCLEOTIDE SEQUENCE [LARGE SCALE GENOMIC DNA]</scope>
</reference>
<dbReference type="Proteomes" id="UP001054837">
    <property type="component" value="Unassembled WGS sequence"/>
</dbReference>
<protein>
    <submittedName>
        <fullName evidence="2">Uncharacterized protein</fullName>
    </submittedName>
</protein>
<evidence type="ECO:0000313" key="2">
    <source>
        <dbReference type="EMBL" id="GIX99118.1"/>
    </source>
</evidence>
<proteinExistence type="predicted"/>
<organism evidence="2 3">
    <name type="scientific">Caerostris darwini</name>
    <dbReference type="NCBI Taxonomy" id="1538125"/>
    <lineage>
        <taxon>Eukaryota</taxon>
        <taxon>Metazoa</taxon>
        <taxon>Ecdysozoa</taxon>
        <taxon>Arthropoda</taxon>
        <taxon>Chelicerata</taxon>
        <taxon>Arachnida</taxon>
        <taxon>Araneae</taxon>
        <taxon>Araneomorphae</taxon>
        <taxon>Entelegynae</taxon>
        <taxon>Araneoidea</taxon>
        <taxon>Araneidae</taxon>
        <taxon>Caerostris</taxon>
    </lineage>
</organism>
<gene>
    <name evidence="2" type="ORF">CDAR_497781</name>
</gene>
<sequence>MRHGKWIKSVSARGSFSTPSPLHPPPFVEKAEHRVLEGLFSKATAIDVNYLMSSGRRSVFEQVVEGVPNLGARSLRTSSSATYFHFGDKTHDGL</sequence>
<evidence type="ECO:0000313" key="3">
    <source>
        <dbReference type="Proteomes" id="UP001054837"/>
    </source>
</evidence>
<comment type="caution">
    <text evidence="2">The sequence shown here is derived from an EMBL/GenBank/DDBJ whole genome shotgun (WGS) entry which is preliminary data.</text>
</comment>
<feature type="region of interest" description="Disordered" evidence="1">
    <location>
        <begin position="1"/>
        <end position="25"/>
    </location>
</feature>
<dbReference type="EMBL" id="BPLQ01003268">
    <property type="protein sequence ID" value="GIX99118.1"/>
    <property type="molecule type" value="Genomic_DNA"/>
</dbReference>
<keyword evidence="3" id="KW-1185">Reference proteome</keyword>
<name>A0AAV4PQ52_9ARAC</name>
<accession>A0AAV4PQ52</accession>